<protein>
    <submittedName>
        <fullName evidence="13">Zinc finger, c4 type (Two domains) domain-containing protein</fullName>
    </submittedName>
</protein>
<keyword evidence="10" id="KW-0539">Nucleus</keyword>
<keyword evidence="4" id="KW-0863">Zinc-finger</keyword>
<dbReference type="GO" id="GO:0043565">
    <property type="term" value="F:sequence-specific DNA binding"/>
    <property type="evidence" value="ECO:0007669"/>
    <property type="project" value="InterPro"/>
</dbReference>
<keyword evidence="8" id="KW-0804">Transcription</keyword>
<evidence type="ECO:0000256" key="10">
    <source>
        <dbReference type="ARBA" id="ARBA00023242"/>
    </source>
</evidence>
<evidence type="ECO:0000256" key="7">
    <source>
        <dbReference type="ARBA" id="ARBA00023125"/>
    </source>
</evidence>
<evidence type="ECO:0000313" key="13">
    <source>
        <dbReference type="EMBL" id="KAI1705685.1"/>
    </source>
</evidence>
<evidence type="ECO:0000256" key="11">
    <source>
        <dbReference type="SAM" id="MobiDB-lite"/>
    </source>
</evidence>
<evidence type="ECO:0000256" key="1">
    <source>
        <dbReference type="ARBA" id="ARBA00004123"/>
    </source>
</evidence>
<evidence type="ECO:0000256" key="2">
    <source>
        <dbReference type="ARBA" id="ARBA00005993"/>
    </source>
</evidence>
<evidence type="ECO:0000256" key="8">
    <source>
        <dbReference type="ARBA" id="ARBA00023163"/>
    </source>
</evidence>
<keyword evidence="3" id="KW-0479">Metal-binding</keyword>
<dbReference type="PANTHER" id="PTHR24083">
    <property type="entry name" value="NUCLEAR HORMONE RECEPTOR"/>
    <property type="match status" value="1"/>
</dbReference>
<feature type="domain" description="Nuclear receptor" evidence="12">
    <location>
        <begin position="8"/>
        <end position="84"/>
    </location>
</feature>
<evidence type="ECO:0000256" key="3">
    <source>
        <dbReference type="ARBA" id="ARBA00022723"/>
    </source>
</evidence>
<keyword evidence="5" id="KW-0862">Zinc</keyword>
<accession>A0AAD4MYM9</accession>
<dbReference type="Proteomes" id="UP001201812">
    <property type="component" value="Unassembled WGS sequence"/>
</dbReference>
<dbReference type="InterPro" id="IPR050274">
    <property type="entry name" value="Nuclear_hormone_rcpt_NR2"/>
</dbReference>
<dbReference type="PRINTS" id="PR00047">
    <property type="entry name" value="STROIDFINGER"/>
</dbReference>
<dbReference type="InterPro" id="IPR035500">
    <property type="entry name" value="NHR-like_dom_sf"/>
</dbReference>
<dbReference type="AlphaFoldDB" id="A0AAD4MYM9"/>
<evidence type="ECO:0000313" key="14">
    <source>
        <dbReference type="Proteomes" id="UP001201812"/>
    </source>
</evidence>
<proteinExistence type="inferred from homology"/>
<reference evidence="13" key="1">
    <citation type="submission" date="2022-01" db="EMBL/GenBank/DDBJ databases">
        <title>Genome Sequence Resource for Two Populations of Ditylenchus destructor, the Migratory Endoparasitic Phytonematode.</title>
        <authorList>
            <person name="Zhang H."/>
            <person name="Lin R."/>
            <person name="Xie B."/>
        </authorList>
    </citation>
    <scope>NUCLEOTIDE SEQUENCE</scope>
    <source>
        <strain evidence="13">BazhouSP</strain>
    </source>
</reference>
<dbReference type="GO" id="GO:0005634">
    <property type="term" value="C:nucleus"/>
    <property type="evidence" value="ECO:0007669"/>
    <property type="project" value="UniProtKB-SubCell"/>
</dbReference>
<keyword evidence="7" id="KW-0238">DNA-binding</keyword>
<dbReference type="GO" id="GO:0006357">
    <property type="term" value="P:regulation of transcription by RNA polymerase II"/>
    <property type="evidence" value="ECO:0007669"/>
    <property type="project" value="UniProtKB-ARBA"/>
</dbReference>
<evidence type="ECO:0000256" key="5">
    <source>
        <dbReference type="ARBA" id="ARBA00022833"/>
    </source>
</evidence>
<dbReference type="SUPFAM" id="SSF57716">
    <property type="entry name" value="Glucocorticoid receptor-like (DNA-binding domain)"/>
    <property type="match status" value="1"/>
</dbReference>
<feature type="region of interest" description="Disordered" evidence="11">
    <location>
        <begin position="83"/>
        <end position="126"/>
    </location>
</feature>
<evidence type="ECO:0000256" key="9">
    <source>
        <dbReference type="ARBA" id="ARBA00023170"/>
    </source>
</evidence>
<dbReference type="GO" id="GO:0008270">
    <property type="term" value="F:zinc ion binding"/>
    <property type="evidence" value="ECO:0007669"/>
    <property type="project" value="UniProtKB-KW"/>
</dbReference>
<comment type="caution">
    <text evidence="13">The sequence shown here is derived from an EMBL/GenBank/DDBJ whole genome shotgun (WGS) entry which is preliminary data.</text>
</comment>
<dbReference type="FunFam" id="3.30.50.10:FF:000006">
    <property type="entry name" value="Nuclear receptor subfamily 5 group A member"/>
    <property type="match status" value="1"/>
</dbReference>
<dbReference type="SUPFAM" id="SSF48508">
    <property type="entry name" value="Nuclear receptor ligand-binding domain"/>
    <property type="match status" value="1"/>
</dbReference>
<dbReference type="GO" id="GO:0003700">
    <property type="term" value="F:DNA-binding transcription factor activity"/>
    <property type="evidence" value="ECO:0007669"/>
    <property type="project" value="InterPro"/>
</dbReference>
<evidence type="ECO:0000259" key="12">
    <source>
        <dbReference type="PROSITE" id="PS51030"/>
    </source>
</evidence>
<evidence type="ECO:0000256" key="6">
    <source>
        <dbReference type="ARBA" id="ARBA00023015"/>
    </source>
</evidence>
<name>A0AAD4MYM9_9BILA</name>
<evidence type="ECO:0000256" key="4">
    <source>
        <dbReference type="ARBA" id="ARBA00022771"/>
    </source>
</evidence>
<comment type="subcellular location">
    <subcellularLocation>
        <location evidence="1">Nucleus</location>
    </subcellularLocation>
</comment>
<organism evidence="13 14">
    <name type="scientific">Ditylenchus destructor</name>
    <dbReference type="NCBI Taxonomy" id="166010"/>
    <lineage>
        <taxon>Eukaryota</taxon>
        <taxon>Metazoa</taxon>
        <taxon>Ecdysozoa</taxon>
        <taxon>Nematoda</taxon>
        <taxon>Chromadorea</taxon>
        <taxon>Rhabditida</taxon>
        <taxon>Tylenchina</taxon>
        <taxon>Tylenchomorpha</taxon>
        <taxon>Sphaerularioidea</taxon>
        <taxon>Anguinidae</taxon>
        <taxon>Anguininae</taxon>
        <taxon>Ditylenchus</taxon>
    </lineage>
</organism>
<keyword evidence="6" id="KW-0805">Transcription regulation</keyword>
<dbReference type="InterPro" id="IPR013088">
    <property type="entry name" value="Znf_NHR/GATA"/>
</dbReference>
<sequence>MGRNKPATEPCQICGDKSYGRHYGLWTCDGCSCFFKRSIRRGSVYTCISGGNNCAVDKNRRNWCPACRLQKCFDLNMNSSAVQKERGPRKKKYDAQDAQSSVGTPKDTTKTKSAKSKGNTASHVSDDQSFTKDQYFAHIITKQTLLASTLSKASEIPVISFLNAVEKREILVKFWPWFFVMYASGVDEELDFENENLNEILGAVNREEFPKADCEEIRLLCCMLYCKLGEHIDCLRFATSLFENYLMWLQTHCVTYYENDPNRFHRLTEFLTEVISFKDLREVIVRYFAL</sequence>
<dbReference type="EMBL" id="JAKKPZ010000054">
    <property type="protein sequence ID" value="KAI1705685.1"/>
    <property type="molecule type" value="Genomic_DNA"/>
</dbReference>
<keyword evidence="14" id="KW-1185">Reference proteome</keyword>
<dbReference type="SMART" id="SM00399">
    <property type="entry name" value="ZnF_C4"/>
    <property type="match status" value="1"/>
</dbReference>
<dbReference type="InterPro" id="IPR001628">
    <property type="entry name" value="Znf_hrmn_rcpt"/>
</dbReference>
<dbReference type="PROSITE" id="PS00031">
    <property type="entry name" value="NUCLEAR_REC_DBD_1"/>
    <property type="match status" value="1"/>
</dbReference>
<dbReference type="Pfam" id="PF00105">
    <property type="entry name" value="zf-C4"/>
    <property type="match status" value="1"/>
</dbReference>
<keyword evidence="9" id="KW-0675">Receptor</keyword>
<gene>
    <name evidence="13" type="ORF">DdX_13479</name>
</gene>
<dbReference type="PROSITE" id="PS51030">
    <property type="entry name" value="NUCLEAR_REC_DBD_2"/>
    <property type="match status" value="1"/>
</dbReference>
<dbReference type="Gene3D" id="3.30.50.10">
    <property type="entry name" value="Erythroid Transcription Factor GATA-1, subunit A"/>
    <property type="match status" value="1"/>
</dbReference>
<comment type="similarity">
    <text evidence="2">Belongs to the nuclear hormone receptor family.</text>
</comment>